<evidence type="ECO:0000256" key="10">
    <source>
        <dbReference type="ARBA" id="ARBA00023027"/>
    </source>
</evidence>
<dbReference type="CDD" id="cd01437">
    <property type="entry name" value="parp_like"/>
    <property type="match status" value="1"/>
</dbReference>
<dbReference type="PANTHER" id="PTHR10459:SF60">
    <property type="entry name" value="POLY [ADP-RIBOSE] POLYMERASE 2"/>
    <property type="match status" value="1"/>
</dbReference>
<gene>
    <name evidence="21" type="ORF">NUU61_000191</name>
</gene>
<dbReference type="PROSITE" id="PS51059">
    <property type="entry name" value="PARP_CATALYTIC"/>
    <property type="match status" value="1"/>
</dbReference>
<dbReference type="SUPFAM" id="SSF56399">
    <property type="entry name" value="ADP-ribosylation"/>
    <property type="match status" value="1"/>
</dbReference>
<dbReference type="EMBL" id="JAPMSZ010000001">
    <property type="protein sequence ID" value="KAJ5114432.1"/>
    <property type="molecule type" value="Genomic_DNA"/>
</dbReference>
<keyword evidence="22" id="KW-1185">Reference proteome</keyword>
<evidence type="ECO:0000256" key="5">
    <source>
        <dbReference type="ARBA" id="ARBA00022723"/>
    </source>
</evidence>
<evidence type="ECO:0000256" key="11">
    <source>
        <dbReference type="ARBA" id="ARBA00023125"/>
    </source>
</evidence>
<dbReference type="Gene3D" id="3.90.228.10">
    <property type="match status" value="1"/>
</dbReference>
<dbReference type="InterPro" id="IPR036930">
    <property type="entry name" value="WGR_dom_sf"/>
</dbReference>
<dbReference type="CDD" id="cd07997">
    <property type="entry name" value="WGR_PARP"/>
    <property type="match status" value="1"/>
</dbReference>
<dbReference type="Gene3D" id="3.40.50.10190">
    <property type="entry name" value="BRCT domain"/>
    <property type="match status" value="1"/>
</dbReference>
<reference evidence="21" key="1">
    <citation type="submission" date="2022-11" db="EMBL/GenBank/DDBJ databases">
        <authorList>
            <person name="Petersen C."/>
        </authorList>
    </citation>
    <scope>NUCLEOTIDE SEQUENCE</scope>
    <source>
        <strain evidence="21">IBT 34128</strain>
    </source>
</reference>
<dbReference type="Pfam" id="PF00533">
    <property type="entry name" value="BRCT"/>
    <property type="match status" value="1"/>
</dbReference>
<evidence type="ECO:0000256" key="7">
    <source>
        <dbReference type="ARBA" id="ARBA00022765"/>
    </source>
</evidence>
<proteinExistence type="inferred from homology"/>
<evidence type="ECO:0000256" key="8">
    <source>
        <dbReference type="ARBA" id="ARBA00022771"/>
    </source>
</evidence>
<evidence type="ECO:0000256" key="2">
    <source>
        <dbReference type="ARBA" id="ARBA00022676"/>
    </source>
</evidence>
<evidence type="ECO:0000256" key="6">
    <source>
        <dbReference type="ARBA" id="ARBA00022737"/>
    </source>
</evidence>
<feature type="domain" description="BRCT" evidence="17">
    <location>
        <begin position="1"/>
        <end position="95"/>
    </location>
</feature>
<dbReference type="OrthoDB" id="2017365at2759"/>
<keyword evidence="8" id="KW-0863">Zinc-finger</keyword>
<organism evidence="21 22">
    <name type="scientific">Penicillium alfredii</name>
    <dbReference type="NCBI Taxonomy" id="1506179"/>
    <lineage>
        <taxon>Eukaryota</taxon>
        <taxon>Fungi</taxon>
        <taxon>Dikarya</taxon>
        <taxon>Ascomycota</taxon>
        <taxon>Pezizomycotina</taxon>
        <taxon>Eurotiomycetes</taxon>
        <taxon>Eurotiomycetidae</taxon>
        <taxon>Eurotiales</taxon>
        <taxon>Aspergillaceae</taxon>
        <taxon>Penicillium</taxon>
    </lineage>
</organism>
<comment type="subcellular location">
    <subcellularLocation>
        <location evidence="1">Nucleus</location>
    </subcellularLocation>
</comment>
<dbReference type="Pfam" id="PF00644">
    <property type="entry name" value="PARP"/>
    <property type="match status" value="1"/>
</dbReference>
<keyword evidence="2 15" id="KW-0328">Glycosyltransferase</keyword>
<keyword evidence="12" id="KW-0539">Nucleus</keyword>
<dbReference type="FunFam" id="2.20.140.10:FF:000001">
    <property type="entry name" value="Poly [ADP-ribose] polymerase"/>
    <property type="match status" value="1"/>
</dbReference>
<feature type="domain" description="PARP alpha-helical" evidence="19">
    <location>
        <begin position="291"/>
        <end position="417"/>
    </location>
</feature>
<evidence type="ECO:0000313" key="22">
    <source>
        <dbReference type="Proteomes" id="UP001141434"/>
    </source>
</evidence>
<dbReference type="GO" id="GO:0005730">
    <property type="term" value="C:nucleolus"/>
    <property type="evidence" value="ECO:0007669"/>
    <property type="project" value="TreeGrafter"/>
</dbReference>
<feature type="domain" description="PARP catalytic" evidence="18">
    <location>
        <begin position="426"/>
        <end position="677"/>
    </location>
</feature>
<evidence type="ECO:0000259" key="20">
    <source>
        <dbReference type="PROSITE" id="PS51977"/>
    </source>
</evidence>
<dbReference type="EC" id="2.4.2.-" evidence="15"/>
<evidence type="ECO:0000256" key="3">
    <source>
        <dbReference type="ARBA" id="ARBA00022679"/>
    </source>
</evidence>
<evidence type="ECO:0000256" key="1">
    <source>
        <dbReference type="ARBA" id="ARBA00004123"/>
    </source>
</evidence>
<dbReference type="PROSITE" id="PS51977">
    <property type="entry name" value="WGR"/>
    <property type="match status" value="1"/>
</dbReference>
<keyword evidence="4" id="KW-0548">Nucleotidyltransferase</keyword>
<sequence>MARKGFKSLVVAVSGTFPGYKQGDLRVLIEEHGALFTPTVTAECTHLVTTQKDADKNSVKYQQACNLDKCHVVTLDWLLDSTRAKKLLSEVSYVIAAAQKNSGANSTQVDSGVTEKPEAKKRSLEQTNGDVGDASKKQKDSQKASSKSLNVPIDEEFSPESSNFHFPTVHIDDAGLIWDATLNQTVAAANSNKFYRIQLLVGQSRTEYITWTRWGRVGERGQTARLGDGTLQQAIKEFEHKFREKTGLKWADRLNTPKNKKYMFLERNYEDDEEEEPPTKDMVKSDKPKVESVLPEALQNLMSFIFNPDHFLSVMASMSYDAQKLPLGKLSDRTLKTGFSILKELADLIATPALAASKYDAGYVPNIESLSNRYFTTIPHVFGRNRPPVLSTDAQIKTEIELLEALTDMDVANEIMKDSKEADETHELDRQFQSLGMEEMTPLDCNSTEFHELERYLNNSRGATHSLRYKVDGAPPNPQIVGILTNLQVINIFRIERKGENDRFASSPYANLQNSDRRLLWHGSRSTNFGGILSQGLRIAPPEAPVNGYMFGKGVYLADTSSKSANYCCPYNSANMGLLLLCDAELGDPMLELYNGDFMAGENAHAAGKVATLGQGRAIPGGWKDAACLNPALQGVKMPDVAASLGNDEKAWLQYNEYIVYDVAQIRQRYLFHVHMR</sequence>
<dbReference type="PROSITE" id="PS51060">
    <property type="entry name" value="PARP_ALPHA_HD"/>
    <property type="match status" value="1"/>
</dbReference>
<dbReference type="GO" id="GO:0003677">
    <property type="term" value="F:DNA binding"/>
    <property type="evidence" value="ECO:0007669"/>
    <property type="project" value="UniProtKB-KW"/>
</dbReference>
<evidence type="ECO:0000313" key="21">
    <source>
        <dbReference type="EMBL" id="KAJ5114432.1"/>
    </source>
</evidence>
<dbReference type="InterPro" id="IPR004102">
    <property type="entry name" value="Poly(ADP-ribose)pol_reg_dom"/>
</dbReference>
<evidence type="ECO:0000256" key="15">
    <source>
        <dbReference type="RuleBase" id="RU362114"/>
    </source>
</evidence>
<evidence type="ECO:0000256" key="9">
    <source>
        <dbReference type="ARBA" id="ARBA00022833"/>
    </source>
</evidence>
<evidence type="ECO:0000256" key="16">
    <source>
        <dbReference type="SAM" id="MobiDB-lite"/>
    </source>
</evidence>
<dbReference type="PROSITE" id="PS50172">
    <property type="entry name" value="BRCT"/>
    <property type="match status" value="1"/>
</dbReference>
<evidence type="ECO:0000256" key="13">
    <source>
        <dbReference type="ARBA" id="ARBA00024347"/>
    </source>
</evidence>
<dbReference type="GO" id="GO:0006302">
    <property type="term" value="P:double-strand break repair"/>
    <property type="evidence" value="ECO:0007669"/>
    <property type="project" value="TreeGrafter"/>
</dbReference>
<name>A0A9W9G9F4_9EURO</name>
<dbReference type="RefSeq" id="XP_056515625.1">
    <property type="nucleotide sequence ID" value="XM_056650775.1"/>
</dbReference>
<dbReference type="InterPro" id="IPR001357">
    <property type="entry name" value="BRCT_dom"/>
</dbReference>
<feature type="region of interest" description="Disordered" evidence="16">
    <location>
        <begin position="104"/>
        <end position="157"/>
    </location>
</feature>
<feature type="compositionally biased region" description="Basic and acidic residues" evidence="16">
    <location>
        <begin position="133"/>
        <end position="142"/>
    </location>
</feature>
<dbReference type="FunFam" id="1.20.142.10:FF:000002">
    <property type="entry name" value="Poly [ADP-ribose] polymerase"/>
    <property type="match status" value="1"/>
</dbReference>
<feature type="region of interest" description="Disordered" evidence="16">
    <location>
        <begin position="269"/>
        <end position="288"/>
    </location>
</feature>
<evidence type="ECO:0000259" key="17">
    <source>
        <dbReference type="PROSITE" id="PS50172"/>
    </source>
</evidence>
<reference evidence="21" key="2">
    <citation type="journal article" date="2023" name="IMA Fungus">
        <title>Comparative genomic study of the Penicillium genus elucidates a diverse pangenome and 15 lateral gene transfer events.</title>
        <authorList>
            <person name="Petersen C."/>
            <person name="Sorensen T."/>
            <person name="Nielsen M.R."/>
            <person name="Sondergaard T.E."/>
            <person name="Sorensen J.L."/>
            <person name="Fitzpatrick D.A."/>
            <person name="Frisvad J.C."/>
            <person name="Nielsen K.L."/>
        </authorList>
    </citation>
    <scope>NUCLEOTIDE SEQUENCE</scope>
    <source>
        <strain evidence="21">IBT 34128</strain>
    </source>
</reference>
<dbReference type="Gene3D" id="2.20.140.10">
    <property type="entry name" value="WGR domain"/>
    <property type="match status" value="1"/>
</dbReference>
<dbReference type="GO" id="GO:0008270">
    <property type="term" value="F:zinc ion binding"/>
    <property type="evidence" value="ECO:0007669"/>
    <property type="project" value="UniProtKB-KW"/>
</dbReference>
<dbReference type="Proteomes" id="UP001141434">
    <property type="component" value="Unassembled WGS sequence"/>
</dbReference>
<comment type="catalytic activity">
    <reaction evidence="14">
        <text>NAD(+) + (ADP-D-ribosyl)n-acceptor = nicotinamide + (ADP-D-ribosyl)n+1-acceptor + H(+).</text>
        <dbReference type="EC" id="2.4.2.30"/>
    </reaction>
</comment>
<dbReference type="Gene3D" id="1.20.142.10">
    <property type="entry name" value="Poly(ADP-ribose) polymerase, regulatory domain"/>
    <property type="match status" value="1"/>
</dbReference>
<dbReference type="InterPro" id="IPR050800">
    <property type="entry name" value="ARTD/PARP"/>
</dbReference>
<feature type="compositionally biased region" description="Basic and acidic residues" evidence="16">
    <location>
        <begin position="113"/>
        <end position="124"/>
    </location>
</feature>
<dbReference type="Pfam" id="PF02877">
    <property type="entry name" value="PARP_reg"/>
    <property type="match status" value="1"/>
</dbReference>
<accession>A0A9W9G9F4</accession>
<dbReference type="GO" id="GO:1990404">
    <property type="term" value="F:NAD+-protein mono-ADP-ribosyltransferase activity"/>
    <property type="evidence" value="ECO:0007669"/>
    <property type="project" value="TreeGrafter"/>
</dbReference>
<dbReference type="SMART" id="SM00773">
    <property type="entry name" value="WGR"/>
    <property type="match status" value="1"/>
</dbReference>
<dbReference type="GeneID" id="81389943"/>
<dbReference type="InterPro" id="IPR012317">
    <property type="entry name" value="Poly(ADP-ribose)pol_cat_dom"/>
</dbReference>
<keyword evidence="6" id="KW-0677">Repeat</keyword>
<dbReference type="Pfam" id="PF05406">
    <property type="entry name" value="WGR"/>
    <property type="match status" value="1"/>
</dbReference>
<evidence type="ECO:0000259" key="19">
    <source>
        <dbReference type="PROSITE" id="PS51060"/>
    </source>
</evidence>
<evidence type="ECO:0000256" key="4">
    <source>
        <dbReference type="ARBA" id="ARBA00022695"/>
    </source>
</evidence>
<keyword evidence="5" id="KW-0479">Metal-binding</keyword>
<comment type="similarity">
    <text evidence="13">Belongs to the ARTD/PARP family.</text>
</comment>
<dbReference type="InterPro" id="IPR059215">
    <property type="entry name" value="BRCT2_TopBP1-like"/>
</dbReference>
<dbReference type="SUPFAM" id="SSF52113">
    <property type="entry name" value="BRCT domain"/>
    <property type="match status" value="1"/>
</dbReference>
<keyword evidence="9" id="KW-0862">Zinc</keyword>
<dbReference type="GO" id="GO:0016779">
    <property type="term" value="F:nucleotidyltransferase activity"/>
    <property type="evidence" value="ECO:0007669"/>
    <property type="project" value="UniProtKB-KW"/>
</dbReference>
<keyword evidence="10 15" id="KW-0520">NAD</keyword>
<dbReference type="SUPFAM" id="SSF47587">
    <property type="entry name" value="Domain of poly(ADP-ribose) polymerase"/>
    <property type="match status" value="1"/>
</dbReference>
<dbReference type="SMART" id="SM00292">
    <property type="entry name" value="BRCT"/>
    <property type="match status" value="1"/>
</dbReference>
<keyword evidence="7" id="KW-0013">ADP-ribosylation</keyword>
<evidence type="ECO:0000256" key="14">
    <source>
        <dbReference type="ARBA" id="ARBA00033987"/>
    </source>
</evidence>
<feature type="compositionally biased region" description="Basic and acidic residues" evidence="16">
    <location>
        <begin position="277"/>
        <end position="288"/>
    </location>
</feature>
<comment type="caution">
    <text evidence="21">The sequence shown here is derived from an EMBL/GenBank/DDBJ whole genome shotgun (WGS) entry which is preliminary data.</text>
</comment>
<dbReference type="GO" id="GO:0070212">
    <property type="term" value="P:protein poly-ADP-ribosylation"/>
    <property type="evidence" value="ECO:0007669"/>
    <property type="project" value="TreeGrafter"/>
</dbReference>
<dbReference type="CDD" id="cd17731">
    <property type="entry name" value="BRCT_TopBP1_rpt2_like"/>
    <property type="match status" value="1"/>
</dbReference>
<feature type="domain" description="WGR" evidence="20">
    <location>
        <begin position="166"/>
        <end position="263"/>
    </location>
</feature>
<dbReference type="AlphaFoldDB" id="A0A9W9G9F4"/>
<dbReference type="InterPro" id="IPR036616">
    <property type="entry name" value="Poly(ADP-ribose)pol_reg_dom_sf"/>
</dbReference>
<dbReference type="PANTHER" id="PTHR10459">
    <property type="entry name" value="DNA LIGASE"/>
    <property type="match status" value="1"/>
</dbReference>
<dbReference type="SUPFAM" id="SSF142921">
    <property type="entry name" value="WGR domain-like"/>
    <property type="match status" value="1"/>
</dbReference>
<dbReference type="InterPro" id="IPR036420">
    <property type="entry name" value="BRCT_dom_sf"/>
</dbReference>
<dbReference type="GO" id="GO:0003950">
    <property type="term" value="F:NAD+ poly-ADP-ribosyltransferase activity"/>
    <property type="evidence" value="ECO:0007669"/>
    <property type="project" value="UniProtKB-UniRule"/>
</dbReference>
<keyword evidence="3 15" id="KW-0808">Transferase</keyword>
<evidence type="ECO:0000259" key="18">
    <source>
        <dbReference type="PROSITE" id="PS51059"/>
    </source>
</evidence>
<keyword evidence="11" id="KW-0238">DNA-binding</keyword>
<evidence type="ECO:0000256" key="12">
    <source>
        <dbReference type="ARBA" id="ARBA00023242"/>
    </source>
</evidence>
<dbReference type="InterPro" id="IPR008893">
    <property type="entry name" value="WGR_domain"/>
</dbReference>
<protein>
    <recommendedName>
        <fullName evidence="15">Poly [ADP-ribose] polymerase</fullName>
        <shortName evidence="15">PARP</shortName>
        <ecNumber evidence="15">2.4.2.-</ecNumber>
    </recommendedName>
</protein>